<organism evidence="1 2">
    <name type="scientific">Stylosanthes scabra</name>
    <dbReference type="NCBI Taxonomy" id="79078"/>
    <lineage>
        <taxon>Eukaryota</taxon>
        <taxon>Viridiplantae</taxon>
        <taxon>Streptophyta</taxon>
        <taxon>Embryophyta</taxon>
        <taxon>Tracheophyta</taxon>
        <taxon>Spermatophyta</taxon>
        <taxon>Magnoliopsida</taxon>
        <taxon>eudicotyledons</taxon>
        <taxon>Gunneridae</taxon>
        <taxon>Pentapetalae</taxon>
        <taxon>rosids</taxon>
        <taxon>fabids</taxon>
        <taxon>Fabales</taxon>
        <taxon>Fabaceae</taxon>
        <taxon>Papilionoideae</taxon>
        <taxon>50 kb inversion clade</taxon>
        <taxon>dalbergioids sensu lato</taxon>
        <taxon>Dalbergieae</taxon>
        <taxon>Pterocarpus clade</taxon>
        <taxon>Stylosanthes</taxon>
    </lineage>
</organism>
<dbReference type="Proteomes" id="UP001341840">
    <property type="component" value="Unassembled WGS sequence"/>
</dbReference>
<reference evidence="1 2" key="1">
    <citation type="journal article" date="2023" name="Plants (Basel)">
        <title>Bridging the Gap: Combining Genomics and Transcriptomics Approaches to Understand Stylosanthes scabra, an Orphan Legume from the Brazilian Caatinga.</title>
        <authorList>
            <person name="Ferreira-Neto J.R.C."/>
            <person name="da Silva M.D."/>
            <person name="Binneck E."/>
            <person name="de Melo N.F."/>
            <person name="da Silva R.H."/>
            <person name="de Melo A.L.T.M."/>
            <person name="Pandolfi V."/>
            <person name="Bustamante F.O."/>
            <person name="Brasileiro-Vidal A.C."/>
            <person name="Benko-Iseppon A.M."/>
        </authorList>
    </citation>
    <scope>NUCLEOTIDE SEQUENCE [LARGE SCALE GENOMIC DNA]</scope>
    <source>
        <tissue evidence="1">Leaves</tissue>
    </source>
</reference>
<proteinExistence type="predicted"/>
<name>A0ABU6V8G5_9FABA</name>
<gene>
    <name evidence="1" type="ORF">PIB30_023385</name>
</gene>
<sequence length="130" mass="14480">MRNFELKSGLINLLPKFNGLPDKDPIKHLKDFDVIYQTIRRTSGHEDAALIDASSGVSLKKKTLEEAWELIETIVDANQHFKTRLSTSAKGVFEVAPSESTVLTKSFVDIAAMLKEIKEGQQAAPKLLKQ</sequence>
<evidence type="ECO:0000313" key="1">
    <source>
        <dbReference type="EMBL" id="MED6169669.1"/>
    </source>
</evidence>
<dbReference type="EMBL" id="JASCZI010151116">
    <property type="protein sequence ID" value="MED6169669.1"/>
    <property type="molecule type" value="Genomic_DNA"/>
</dbReference>
<protein>
    <submittedName>
        <fullName evidence="1">Uncharacterized protein</fullName>
    </submittedName>
</protein>
<keyword evidence="2" id="KW-1185">Reference proteome</keyword>
<evidence type="ECO:0000313" key="2">
    <source>
        <dbReference type="Proteomes" id="UP001341840"/>
    </source>
</evidence>
<accession>A0ABU6V8G5</accession>
<comment type="caution">
    <text evidence="1">The sequence shown here is derived from an EMBL/GenBank/DDBJ whole genome shotgun (WGS) entry which is preliminary data.</text>
</comment>